<dbReference type="InterPro" id="IPR028619">
    <property type="entry name" value="DEAD_helicase_DbpA"/>
</dbReference>
<feature type="domain" description="Helicase C-terminal" evidence="13">
    <location>
        <begin position="216"/>
        <end position="376"/>
    </location>
</feature>
<dbReference type="GO" id="GO:0005524">
    <property type="term" value="F:ATP binding"/>
    <property type="evidence" value="ECO:0007669"/>
    <property type="project" value="UniProtKB-UniRule"/>
</dbReference>
<dbReference type="CDD" id="cd00268">
    <property type="entry name" value="DEADc"/>
    <property type="match status" value="1"/>
</dbReference>
<evidence type="ECO:0000256" key="3">
    <source>
        <dbReference type="ARBA" id="ARBA00022517"/>
    </source>
</evidence>
<dbReference type="RefSeq" id="WP_058297129.1">
    <property type="nucleotide sequence ID" value="NZ_FMAU01000001.1"/>
</dbReference>
<dbReference type="Pfam" id="PF03880">
    <property type="entry name" value="DbpA"/>
    <property type="match status" value="1"/>
</dbReference>
<dbReference type="PANTHER" id="PTHR47963">
    <property type="entry name" value="DEAD-BOX ATP-DEPENDENT RNA HELICASE 47, MITOCHONDRIAL"/>
    <property type="match status" value="1"/>
</dbReference>
<dbReference type="GO" id="GO:0033592">
    <property type="term" value="F:RNA strand annealing activity"/>
    <property type="evidence" value="ECO:0007669"/>
    <property type="project" value="TreeGrafter"/>
</dbReference>
<dbReference type="EC" id="3.6.4.13" evidence="10"/>
<dbReference type="InterPro" id="IPR050547">
    <property type="entry name" value="DEAD_box_RNA_helicases"/>
</dbReference>
<evidence type="ECO:0000256" key="11">
    <source>
        <dbReference type="PROSITE-ProRule" id="PRU00552"/>
    </source>
</evidence>
<dbReference type="Gene3D" id="3.30.70.330">
    <property type="match status" value="1"/>
</dbReference>
<dbReference type="GO" id="GO:0000027">
    <property type="term" value="P:ribosomal large subunit assembly"/>
    <property type="evidence" value="ECO:0007669"/>
    <property type="project" value="UniProtKB-UniRule"/>
</dbReference>
<dbReference type="Pfam" id="PF00271">
    <property type="entry name" value="Helicase_C"/>
    <property type="match status" value="1"/>
</dbReference>
<organism evidence="15 16">
    <name type="scientific">[Bacillus] enclensis</name>
    <dbReference type="NCBI Taxonomy" id="1402860"/>
    <lineage>
        <taxon>Bacteria</taxon>
        <taxon>Bacillati</taxon>
        <taxon>Bacillota</taxon>
        <taxon>Bacilli</taxon>
        <taxon>Bacillales</taxon>
        <taxon>Bacillaceae</taxon>
        <taxon>Rossellomorea</taxon>
    </lineage>
</organism>
<evidence type="ECO:0000313" key="16">
    <source>
        <dbReference type="Proteomes" id="UP000181997"/>
    </source>
</evidence>
<dbReference type="CDD" id="cd12500">
    <property type="entry name" value="RRM_BsYxiN_like"/>
    <property type="match status" value="1"/>
</dbReference>
<dbReference type="GO" id="GO:0005829">
    <property type="term" value="C:cytosol"/>
    <property type="evidence" value="ECO:0007669"/>
    <property type="project" value="TreeGrafter"/>
</dbReference>
<feature type="domain" description="Helicase ATP-binding" evidence="12">
    <location>
        <begin position="35"/>
        <end position="205"/>
    </location>
</feature>
<dbReference type="SMART" id="SM00490">
    <property type="entry name" value="HELICc"/>
    <property type="match status" value="1"/>
</dbReference>
<evidence type="ECO:0000256" key="8">
    <source>
        <dbReference type="ARBA" id="ARBA00022884"/>
    </source>
</evidence>
<dbReference type="InterPro" id="IPR014001">
    <property type="entry name" value="Helicase_ATP-bd"/>
</dbReference>
<dbReference type="PROSITE" id="PS00039">
    <property type="entry name" value="DEAD_ATP_HELICASE"/>
    <property type="match status" value="1"/>
</dbReference>
<accession>A0A0V8HPE3</accession>
<comment type="similarity">
    <text evidence="10">Belongs to the DEAD box helicase family. DbpA subfamily.</text>
</comment>
<dbReference type="AlphaFoldDB" id="A0A0V8HPE3"/>
<dbReference type="GO" id="GO:0016887">
    <property type="term" value="F:ATP hydrolysis activity"/>
    <property type="evidence" value="ECO:0007669"/>
    <property type="project" value="RHEA"/>
</dbReference>
<comment type="function">
    <text evidence="10">DEAD-box RNA helicase involved in the assembly of the 50S ribosomal subunit. Has an RNA-dependent ATPase activity, which is specific for 23S rRNA, and a 3' to 5' RNA helicase activity that uses the energy of ATP hydrolysis to destabilize and unwind short rRNA duplexes.</text>
</comment>
<dbReference type="CDD" id="cd18787">
    <property type="entry name" value="SF2_C_DEAD"/>
    <property type="match status" value="1"/>
</dbReference>
<comment type="subcellular location">
    <subcellularLocation>
        <location evidence="1 10">Cytoplasm</location>
    </subcellularLocation>
</comment>
<dbReference type="InterPro" id="IPR001650">
    <property type="entry name" value="Helicase_C-like"/>
</dbReference>
<evidence type="ECO:0000256" key="4">
    <source>
        <dbReference type="ARBA" id="ARBA00022741"/>
    </source>
</evidence>
<keyword evidence="6 10" id="KW-0347">Helicase</keyword>
<keyword evidence="8 10" id="KW-0694">RNA-binding</keyword>
<dbReference type="SMART" id="SM00487">
    <property type="entry name" value="DEXDc"/>
    <property type="match status" value="1"/>
</dbReference>
<evidence type="ECO:0000313" key="15">
    <source>
        <dbReference type="EMBL" id="SCB74217.1"/>
    </source>
</evidence>
<evidence type="ECO:0000256" key="9">
    <source>
        <dbReference type="ARBA" id="ARBA00047984"/>
    </source>
</evidence>
<dbReference type="EMBL" id="FMAU01000001">
    <property type="protein sequence ID" value="SCB74217.1"/>
    <property type="molecule type" value="Genomic_DNA"/>
</dbReference>
<keyword evidence="16" id="KW-1185">Reference proteome</keyword>
<evidence type="ECO:0000256" key="5">
    <source>
        <dbReference type="ARBA" id="ARBA00022801"/>
    </source>
</evidence>
<reference evidence="16" key="1">
    <citation type="submission" date="2016-08" db="EMBL/GenBank/DDBJ databases">
        <authorList>
            <person name="Varghese N."/>
            <person name="Submissions Spin"/>
        </authorList>
    </citation>
    <scope>NUCLEOTIDE SEQUENCE [LARGE SCALE GENOMIC DNA]</scope>
    <source>
        <strain evidence="16">SGD-1123</strain>
    </source>
</reference>
<dbReference type="HAMAP" id="MF_00965">
    <property type="entry name" value="DEAD_helicase_DbpA"/>
    <property type="match status" value="1"/>
</dbReference>
<dbReference type="InterPro" id="IPR000629">
    <property type="entry name" value="RNA-helicase_DEAD-box_CS"/>
</dbReference>
<feature type="region of interest" description="Involved in 23S rRNA binding" evidence="10">
    <location>
        <begin position="406"/>
        <end position="481"/>
    </location>
</feature>
<dbReference type="SUPFAM" id="SSF52540">
    <property type="entry name" value="P-loop containing nucleoside triphosphate hydrolases"/>
    <property type="match status" value="1"/>
</dbReference>
<keyword evidence="5 10" id="KW-0378">Hydrolase</keyword>
<dbReference type="InterPro" id="IPR027417">
    <property type="entry name" value="P-loop_NTPase"/>
</dbReference>
<feature type="short sequence motif" description="Q motif" evidence="11">
    <location>
        <begin position="4"/>
        <end position="32"/>
    </location>
</feature>
<dbReference type="PROSITE" id="PS51194">
    <property type="entry name" value="HELICASE_CTER"/>
    <property type="match status" value="1"/>
</dbReference>
<feature type="domain" description="DEAD-box RNA helicase Q" evidence="14">
    <location>
        <begin position="4"/>
        <end position="32"/>
    </location>
</feature>
<dbReference type="PANTHER" id="PTHR47963:SF2">
    <property type="entry name" value="ATP-DEPENDENT RNA HELICASE DBPA"/>
    <property type="match status" value="1"/>
</dbReference>
<sequence length="481" mass="53992">MNKKRFSDFGLSVEITRALTELGYETPTEVQSKVLPVALEKKDLVVKSQTGSGKTASFGIPLCEMVEWEENKPQALVLTPTRELAVQVKEDITNIGRFKRIKAAAVYGKSPFHRQKLELNQKTHVVAGTPGRVLDHIEKGTFPLDKLNYLVIDEADEMLNMGFIEQVEAIIKELPADRVTLTFSATLPEDVESLCHKYMKDPVNIEVKAKGVTTDKIDHSVIQVEEKDKFSLLTDVTTVENPDSCIIFCRTKENVDKVCDELFDKGYPVDKIHGGMNQEARFEVMDEFKRGEFRYLVATDVAARGIDVERISHVINYDLPLEKESYVHRTGRTGRAGNSGKAITFITPYEDKFLEEIEAYIGFTIAEVQAPSKDQVEMAASAFEEKLNQVPDIKSDKSERLNKEIMKLYFNGGKKKKLRAVDFVGTIAKIEGVNAEDIGIITIQENLTYVDILNGKGPLVLQAMKTTTVKGKKLKVHEARN</sequence>
<evidence type="ECO:0000256" key="1">
    <source>
        <dbReference type="ARBA" id="ARBA00004496"/>
    </source>
</evidence>
<keyword evidence="3 10" id="KW-0690">Ribosome biogenesis</keyword>
<dbReference type="PROSITE" id="PS51195">
    <property type="entry name" value="Q_MOTIF"/>
    <property type="match status" value="1"/>
</dbReference>
<dbReference type="Pfam" id="PF00270">
    <property type="entry name" value="DEAD"/>
    <property type="match status" value="1"/>
</dbReference>
<dbReference type="PROSITE" id="PS51192">
    <property type="entry name" value="HELICASE_ATP_BIND_1"/>
    <property type="match status" value="1"/>
</dbReference>
<name>A0A0V8HPE3_9BACI</name>
<comment type="domain">
    <text evidence="10">Contains an N-terminal domain that binds non-specifically to RNA and a C-terminal domain that binds specifically and tightly to hairpin 92 of 23S rRNA.</text>
</comment>
<evidence type="ECO:0000256" key="7">
    <source>
        <dbReference type="ARBA" id="ARBA00022840"/>
    </source>
</evidence>
<dbReference type="InterPro" id="IPR005580">
    <property type="entry name" value="DbpA/CsdA_RNA-bd_dom"/>
</dbReference>
<dbReference type="OrthoDB" id="9805696at2"/>
<dbReference type="GO" id="GO:0005840">
    <property type="term" value="C:ribosome"/>
    <property type="evidence" value="ECO:0007669"/>
    <property type="project" value="TreeGrafter"/>
</dbReference>
<evidence type="ECO:0000256" key="6">
    <source>
        <dbReference type="ARBA" id="ARBA00022806"/>
    </source>
</evidence>
<gene>
    <name evidence="10" type="primary">dbpA</name>
    <name evidence="15" type="ORF">GA0061094_0201</name>
</gene>
<dbReference type="InterPro" id="IPR011545">
    <property type="entry name" value="DEAD/DEAH_box_helicase_dom"/>
</dbReference>
<comment type="catalytic activity">
    <reaction evidence="9 10">
        <text>ATP + H2O = ADP + phosphate + H(+)</text>
        <dbReference type="Rhea" id="RHEA:13065"/>
        <dbReference type="ChEBI" id="CHEBI:15377"/>
        <dbReference type="ChEBI" id="CHEBI:15378"/>
        <dbReference type="ChEBI" id="CHEBI:30616"/>
        <dbReference type="ChEBI" id="CHEBI:43474"/>
        <dbReference type="ChEBI" id="CHEBI:456216"/>
        <dbReference type="EC" id="3.6.4.13"/>
    </reaction>
</comment>
<dbReference type="GO" id="GO:0009409">
    <property type="term" value="P:response to cold"/>
    <property type="evidence" value="ECO:0007669"/>
    <property type="project" value="TreeGrafter"/>
</dbReference>
<evidence type="ECO:0000259" key="12">
    <source>
        <dbReference type="PROSITE" id="PS51192"/>
    </source>
</evidence>
<protein>
    <recommendedName>
        <fullName evidence="10">ATP-dependent RNA helicase DbpA</fullName>
        <ecNumber evidence="10">3.6.4.13</ecNumber>
    </recommendedName>
</protein>
<dbReference type="InterPro" id="IPR012677">
    <property type="entry name" value="Nucleotide-bd_a/b_plait_sf"/>
</dbReference>
<keyword evidence="4 10" id="KW-0547">Nucleotide-binding</keyword>
<evidence type="ECO:0000256" key="10">
    <source>
        <dbReference type="HAMAP-Rule" id="MF_00965"/>
    </source>
</evidence>
<evidence type="ECO:0000259" key="14">
    <source>
        <dbReference type="PROSITE" id="PS51195"/>
    </source>
</evidence>
<dbReference type="InterPro" id="IPR014014">
    <property type="entry name" value="RNA_helicase_DEAD_Q_motif"/>
</dbReference>
<keyword evidence="7 10" id="KW-0067">ATP-binding</keyword>
<dbReference type="InterPro" id="IPR044742">
    <property type="entry name" value="DEAD/DEAH_RhlB"/>
</dbReference>
<keyword evidence="2 10" id="KW-0963">Cytoplasm</keyword>
<evidence type="ECO:0000259" key="13">
    <source>
        <dbReference type="PROSITE" id="PS51194"/>
    </source>
</evidence>
<evidence type="ECO:0000256" key="2">
    <source>
        <dbReference type="ARBA" id="ARBA00022490"/>
    </source>
</evidence>
<dbReference type="GO" id="GO:0034458">
    <property type="term" value="F:3'-5' RNA helicase activity"/>
    <property type="evidence" value="ECO:0007669"/>
    <property type="project" value="UniProtKB-UniRule"/>
</dbReference>
<dbReference type="FunFam" id="3.30.70.330:FF:000068">
    <property type="entry name" value="ATP-dependent RNA helicase DeaD"/>
    <property type="match status" value="1"/>
</dbReference>
<dbReference type="Proteomes" id="UP000181997">
    <property type="component" value="Unassembled WGS sequence"/>
</dbReference>
<dbReference type="Gene3D" id="3.40.50.300">
    <property type="entry name" value="P-loop containing nucleotide triphosphate hydrolases"/>
    <property type="match status" value="2"/>
</dbReference>
<proteinExistence type="inferred from homology"/>